<protein>
    <submittedName>
        <fullName evidence="3">Polysaccharide pyruvyl transferase family protein</fullName>
    </submittedName>
</protein>
<feature type="coiled-coil region" evidence="1">
    <location>
        <begin position="551"/>
        <end position="578"/>
    </location>
</feature>
<dbReference type="Gene3D" id="3.40.50.2000">
    <property type="entry name" value="Glycogen Phosphorylase B"/>
    <property type="match status" value="1"/>
</dbReference>
<keyword evidence="1" id="KW-0175">Coiled coil</keyword>
<dbReference type="Pfam" id="PF04230">
    <property type="entry name" value="PS_pyruv_trans"/>
    <property type="match status" value="1"/>
</dbReference>
<reference evidence="3 4" key="1">
    <citation type="submission" date="2023-02" db="EMBL/GenBank/DDBJ databases">
        <title>Microbacterium betulae sp. nov., isolated from birch wood.</title>
        <authorList>
            <person name="Pasciak M."/>
            <person name="Pawlik K.J."/>
            <person name="Martynowski D."/>
            <person name="Laczmanski L."/>
            <person name="Ciekot J."/>
            <person name="Szponar B."/>
            <person name="Wojcik-Fatla A."/>
            <person name="Mackiewicz B."/>
            <person name="Farian E."/>
            <person name="Cholewa G."/>
            <person name="Cholewa A."/>
            <person name="Dutkiewicz J."/>
        </authorList>
    </citation>
    <scope>NUCLEOTIDE SEQUENCE [LARGE SCALE GENOMIC DNA]</scope>
    <source>
        <strain evidence="3 4">AB</strain>
    </source>
</reference>
<evidence type="ECO:0000259" key="2">
    <source>
        <dbReference type="Pfam" id="PF04230"/>
    </source>
</evidence>
<evidence type="ECO:0000256" key="1">
    <source>
        <dbReference type="SAM" id="Coils"/>
    </source>
</evidence>
<dbReference type="SUPFAM" id="SSF53756">
    <property type="entry name" value="UDP-Glycosyltransferase/glycogen phosphorylase"/>
    <property type="match status" value="1"/>
</dbReference>
<organism evidence="3 4">
    <name type="scientific">Microbacterium betulae</name>
    <dbReference type="NCBI Taxonomy" id="2981139"/>
    <lineage>
        <taxon>Bacteria</taxon>
        <taxon>Bacillati</taxon>
        <taxon>Actinomycetota</taxon>
        <taxon>Actinomycetes</taxon>
        <taxon>Micrococcales</taxon>
        <taxon>Microbacteriaceae</taxon>
        <taxon>Microbacterium</taxon>
    </lineage>
</organism>
<evidence type="ECO:0000313" key="3">
    <source>
        <dbReference type="EMBL" id="WOF22366.1"/>
    </source>
</evidence>
<accession>A0AA97I491</accession>
<feature type="domain" description="Polysaccharide pyruvyl transferase" evidence="2">
    <location>
        <begin position="439"/>
        <end position="620"/>
    </location>
</feature>
<keyword evidence="3" id="KW-0808">Transferase</keyword>
<evidence type="ECO:0000313" key="4">
    <source>
        <dbReference type="Proteomes" id="UP001305498"/>
    </source>
</evidence>
<keyword evidence="4" id="KW-1185">Reference proteome</keyword>
<name>A0AA97I491_9MICO</name>
<dbReference type="Pfam" id="PF13692">
    <property type="entry name" value="Glyco_trans_1_4"/>
    <property type="match status" value="1"/>
</dbReference>
<dbReference type="RefSeq" id="WP_317138838.1">
    <property type="nucleotide sequence ID" value="NZ_CP118157.1"/>
</dbReference>
<dbReference type="Proteomes" id="UP001305498">
    <property type="component" value="Chromosome"/>
</dbReference>
<dbReference type="EMBL" id="CP118157">
    <property type="protein sequence ID" value="WOF22366.1"/>
    <property type="molecule type" value="Genomic_DNA"/>
</dbReference>
<dbReference type="InterPro" id="IPR007345">
    <property type="entry name" value="Polysacch_pyruvyl_Trfase"/>
</dbReference>
<sequence length="687" mass="76088">MSTKPLRVLESVAAPGRTIKYIDQVVRYAPDDIVFTYFRWTHALLARYDVFHVHWPEFLIRSRKTWARAVQRILFRMLLLRLRLTKTPVVRTQHNLEPHERGDSMERRLLGELERLTTVRVLLNSATAVQPDEVVRVIPHGDYQEELGSFTAAEPRQGRLLFFGRIEPYKSVPALLDAFRDAAEEGDELRIVGKPSATVGAELEARVSAWDRDDAHVALRLEHVSDAEMVQEMTSAEAIVLPYSEMHNSGVVLVALSLRRPVIVPASEANEAIAREVGAGWVIQYEGRFDAEALRNALHQVRESERRAPNLSSRDWRAVAAAYADTFREAARVAAERKQAPVFVNAGGQRDNIGDSLLRRAYLDALRPVGTLHVYAGPDAGYTSGLGLRDGDVVYTSPMAWLLHAGRYALTRRIVLGINTGEVVGTPEEERKGRWQPILARLVSLRGGRVVMAGISLRPGTSAEHTSLSALASRADVVTWRDRWTRDAFGIGDVQPDWAFKLGSERDDWRTHSDRAIVAVAMRGDRPAPADDWYDAVQRVSETTGTRIVVVVQVRRDVDRARQLASRLDAEIVEWSAEDDHAVHERKVRAVYGDAVAVVSDRIHALIVGYTEGAVPLGFSTGSPEKVIRSLKTVASLPFCADDGSASSEEVWLAALAQRETFFSDLTSARATLSGVSASVAALAPGC</sequence>
<dbReference type="KEGG" id="mbet:N8K70_13355"/>
<dbReference type="GO" id="GO:0016740">
    <property type="term" value="F:transferase activity"/>
    <property type="evidence" value="ECO:0007669"/>
    <property type="project" value="UniProtKB-KW"/>
</dbReference>
<proteinExistence type="predicted"/>
<gene>
    <name evidence="3" type="ORF">N8K70_13355</name>
</gene>
<dbReference type="AlphaFoldDB" id="A0AA97I491"/>